<evidence type="ECO:0000313" key="3">
    <source>
        <dbReference type="Proteomes" id="UP000622707"/>
    </source>
</evidence>
<accession>A0ABS1JHL6</accession>
<dbReference type="EMBL" id="JAEQND010000001">
    <property type="protein sequence ID" value="MBL0423715.1"/>
    <property type="molecule type" value="Genomic_DNA"/>
</dbReference>
<sequence length="59" mass="6543">MGFVRVLVLLLLVAAGVSFALFAFTGEQKYKRFGLALFKWTMLAVLLLFAAIFADRLSS</sequence>
<reference evidence="2 3" key="1">
    <citation type="journal article" date="2017" name="Int. J. Syst. Evol. Microbiol.">
        <title>Ramlibacter alkalitolerans sp. nov., alkali-tolerant bacterium isolated from soil of ginseng.</title>
        <authorList>
            <person name="Lee D.H."/>
            <person name="Cha C.J."/>
        </authorList>
    </citation>
    <scope>NUCLEOTIDE SEQUENCE [LARGE SCALE GENOMIC DNA]</scope>
    <source>
        <strain evidence="2 3">KACC 19305</strain>
    </source>
</reference>
<gene>
    <name evidence="2" type="ORF">JI746_01245</name>
</gene>
<name>A0ABS1JHL6_9BURK</name>
<keyword evidence="1" id="KW-0812">Transmembrane</keyword>
<comment type="caution">
    <text evidence="2">The sequence shown here is derived from an EMBL/GenBank/DDBJ whole genome shotgun (WGS) entry which is preliminary data.</text>
</comment>
<keyword evidence="1" id="KW-1133">Transmembrane helix</keyword>
<evidence type="ECO:0000313" key="2">
    <source>
        <dbReference type="EMBL" id="MBL0423715.1"/>
    </source>
</evidence>
<keyword evidence="3" id="KW-1185">Reference proteome</keyword>
<evidence type="ECO:0000256" key="1">
    <source>
        <dbReference type="SAM" id="Phobius"/>
    </source>
</evidence>
<proteinExistence type="predicted"/>
<protein>
    <recommendedName>
        <fullName evidence="4">DUF1328 domain-containing protein</fullName>
    </recommendedName>
</protein>
<feature type="transmembrane region" description="Helical" evidence="1">
    <location>
        <begin position="33"/>
        <end position="54"/>
    </location>
</feature>
<organism evidence="2 3">
    <name type="scientific">Ramlibacter alkalitolerans</name>
    <dbReference type="NCBI Taxonomy" id="2039631"/>
    <lineage>
        <taxon>Bacteria</taxon>
        <taxon>Pseudomonadati</taxon>
        <taxon>Pseudomonadota</taxon>
        <taxon>Betaproteobacteria</taxon>
        <taxon>Burkholderiales</taxon>
        <taxon>Comamonadaceae</taxon>
        <taxon>Ramlibacter</taxon>
    </lineage>
</organism>
<keyword evidence="1" id="KW-0472">Membrane</keyword>
<evidence type="ECO:0008006" key="4">
    <source>
        <dbReference type="Google" id="ProtNLM"/>
    </source>
</evidence>
<dbReference type="Proteomes" id="UP000622707">
    <property type="component" value="Unassembled WGS sequence"/>
</dbReference>
<dbReference type="RefSeq" id="WP_201686959.1">
    <property type="nucleotide sequence ID" value="NZ_JAEQND010000001.1"/>
</dbReference>